<dbReference type="Proteomes" id="UP001346869">
    <property type="component" value="Unassembled WGS sequence"/>
</dbReference>
<proteinExistence type="predicted"/>
<reference evidence="2 3" key="2">
    <citation type="journal article" date="2023" name="Mol. Biol. Evol.">
        <title>Genomics of Secondarily Temperate Adaptation in the Only Non-Antarctic Icefish.</title>
        <authorList>
            <person name="Rivera-Colon A.G."/>
            <person name="Rayamajhi N."/>
            <person name="Minhas B.F."/>
            <person name="Madrigal G."/>
            <person name="Bilyk K.T."/>
            <person name="Yoon V."/>
            <person name="Hune M."/>
            <person name="Gregory S."/>
            <person name="Cheng C.H.C."/>
            <person name="Catchen J.M."/>
        </authorList>
    </citation>
    <scope>NUCLEOTIDE SEQUENCE [LARGE SCALE GENOMIC DNA]</scope>
    <source>
        <strain evidence="2">JMC-PN-2008</strain>
    </source>
</reference>
<reference evidence="2 3" key="1">
    <citation type="journal article" date="2023" name="Genes (Basel)">
        <title>Chromosome-Level Genome Assembly and Circadian Gene Repertoire of the Patagonia Blennie Eleginops maclovinus-The Closest Ancestral Proxy of Antarctic Cryonotothenioids.</title>
        <authorList>
            <person name="Cheng C.C."/>
            <person name="Rivera-Colon A.G."/>
            <person name="Minhas B.F."/>
            <person name="Wilson L."/>
            <person name="Rayamajhi N."/>
            <person name="Vargas-Chacoff L."/>
            <person name="Catchen J.M."/>
        </authorList>
    </citation>
    <scope>NUCLEOTIDE SEQUENCE [LARGE SCALE GENOMIC DNA]</scope>
    <source>
        <strain evidence="2">JMC-PN-2008</strain>
    </source>
</reference>
<sequence>MSHFPRHTPFTLPSQAPSTPPPTGPTSHRSTASAIIGMTSWPPNLACGASVTLVLANAGVLGVVSGHCEG</sequence>
<gene>
    <name evidence="2" type="ORF">PBY51_004218</name>
</gene>
<dbReference type="EMBL" id="JAUZQC010000005">
    <property type="protein sequence ID" value="KAK5871333.1"/>
    <property type="molecule type" value="Genomic_DNA"/>
</dbReference>
<dbReference type="AlphaFoldDB" id="A0AAN8AT62"/>
<evidence type="ECO:0000313" key="3">
    <source>
        <dbReference type="Proteomes" id="UP001346869"/>
    </source>
</evidence>
<name>A0AAN8AT62_ELEMC</name>
<comment type="caution">
    <text evidence="2">The sequence shown here is derived from an EMBL/GenBank/DDBJ whole genome shotgun (WGS) entry which is preliminary data.</text>
</comment>
<organism evidence="2 3">
    <name type="scientific">Eleginops maclovinus</name>
    <name type="common">Patagonian blennie</name>
    <name type="synonym">Eleginus maclovinus</name>
    <dbReference type="NCBI Taxonomy" id="56733"/>
    <lineage>
        <taxon>Eukaryota</taxon>
        <taxon>Metazoa</taxon>
        <taxon>Chordata</taxon>
        <taxon>Craniata</taxon>
        <taxon>Vertebrata</taxon>
        <taxon>Euteleostomi</taxon>
        <taxon>Actinopterygii</taxon>
        <taxon>Neopterygii</taxon>
        <taxon>Teleostei</taxon>
        <taxon>Neoteleostei</taxon>
        <taxon>Acanthomorphata</taxon>
        <taxon>Eupercaria</taxon>
        <taxon>Perciformes</taxon>
        <taxon>Notothenioidei</taxon>
        <taxon>Eleginopidae</taxon>
        <taxon>Eleginops</taxon>
    </lineage>
</organism>
<feature type="region of interest" description="Disordered" evidence="1">
    <location>
        <begin position="1"/>
        <end position="30"/>
    </location>
</feature>
<protein>
    <submittedName>
        <fullName evidence="2">Uncharacterized protein</fullName>
    </submittedName>
</protein>
<evidence type="ECO:0000313" key="2">
    <source>
        <dbReference type="EMBL" id="KAK5871333.1"/>
    </source>
</evidence>
<evidence type="ECO:0000256" key="1">
    <source>
        <dbReference type="SAM" id="MobiDB-lite"/>
    </source>
</evidence>
<keyword evidence="3" id="KW-1185">Reference proteome</keyword>
<accession>A0AAN8AT62</accession>